<proteinExistence type="predicted"/>
<keyword evidence="2" id="KW-1133">Transmembrane helix</keyword>
<evidence type="ECO:0000256" key="2">
    <source>
        <dbReference type="SAM" id="Phobius"/>
    </source>
</evidence>
<keyword evidence="2" id="KW-0812">Transmembrane</keyword>
<name>A0ABT1Q2E6_9ACTN</name>
<organism evidence="3 4">
    <name type="scientific">Streptomyces humicola</name>
    <dbReference type="NCBI Taxonomy" id="2953240"/>
    <lineage>
        <taxon>Bacteria</taxon>
        <taxon>Bacillati</taxon>
        <taxon>Actinomycetota</taxon>
        <taxon>Actinomycetes</taxon>
        <taxon>Kitasatosporales</taxon>
        <taxon>Streptomycetaceae</taxon>
        <taxon>Streptomyces</taxon>
    </lineage>
</organism>
<feature type="transmembrane region" description="Helical" evidence="2">
    <location>
        <begin position="21"/>
        <end position="39"/>
    </location>
</feature>
<protein>
    <submittedName>
        <fullName evidence="3">Uncharacterized protein</fullName>
    </submittedName>
</protein>
<feature type="region of interest" description="Disordered" evidence="1">
    <location>
        <begin position="92"/>
        <end position="125"/>
    </location>
</feature>
<gene>
    <name evidence="3" type="ORF">NGB36_20555</name>
</gene>
<accession>A0ABT1Q2E6</accession>
<comment type="caution">
    <text evidence="3">The sequence shown here is derived from an EMBL/GenBank/DDBJ whole genome shotgun (WGS) entry which is preliminary data.</text>
</comment>
<evidence type="ECO:0000256" key="1">
    <source>
        <dbReference type="SAM" id="MobiDB-lite"/>
    </source>
</evidence>
<keyword evidence="4" id="KW-1185">Reference proteome</keyword>
<sequence length="125" mass="13309">MEARLHALHVQAVQAVRGLRAIRCAAAVVITLLWCWAVFRVAAQPARSSPVEQGLAIGGWTLSLLPVHVAPRRAERPRTRAADPRLTVTADAAGAAAALPTPRTPRIPARARPLAGAATASRHRR</sequence>
<dbReference type="EMBL" id="JANFNG010000017">
    <property type="protein sequence ID" value="MCQ4082925.1"/>
    <property type="molecule type" value="Genomic_DNA"/>
</dbReference>
<evidence type="ECO:0000313" key="3">
    <source>
        <dbReference type="EMBL" id="MCQ4082925.1"/>
    </source>
</evidence>
<reference evidence="3" key="1">
    <citation type="submission" date="2022-06" db="EMBL/GenBank/DDBJ databases">
        <title>Draft genome sequence of Streptomyces sp. RB6PN25 isolated from peat swamp forest in Thailand.</title>
        <authorList>
            <person name="Duangmal K."/>
            <person name="Klaysubun C."/>
        </authorList>
    </citation>
    <scope>NUCLEOTIDE SEQUENCE</scope>
    <source>
        <strain evidence="3">RB6PN25</strain>
    </source>
</reference>
<dbReference type="Proteomes" id="UP001057702">
    <property type="component" value="Unassembled WGS sequence"/>
</dbReference>
<keyword evidence="2" id="KW-0472">Membrane</keyword>
<evidence type="ECO:0000313" key="4">
    <source>
        <dbReference type="Proteomes" id="UP001057702"/>
    </source>
</evidence>
<feature type="transmembrane region" description="Helical" evidence="2">
    <location>
        <begin position="51"/>
        <end position="70"/>
    </location>
</feature>